<reference evidence="1" key="1">
    <citation type="submission" date="2021-10" db="EMBL/GenBank/DDBJ databases">
        <title>Psilocybe cubensis genome.</title>
        <authorList>
            <person name="Mckernan K.J."/>
            <person name="Crawford S."/>
            <person name="Trippe A."/>
            <person name="Kane L.T."/>
            <person name="Mclaughlin S."/>
        </authorList>
    </citation>
    <scope>NUCLEOTIDE SEQUENCE</scope>
    <source>
        <strain evidence="1">MGC-MH-2018</strain>
    </source>
</reference>
<dbReference type="EMBL" id="JAFIQS020000008">
    <property type="protein sequence ID" value="KAH9478323.1"/>
    <property type="molecule type" value="Genomic_DNA"/>
</dbReference>
<dbReference type="Proteomes" id="UP000664032">
    <property type="component" value="Unassembled WGS sequence"/>
</dbReference>
<proteinExistence type="predicted"/>
<accession>A0ACB8GRE8</accession>
<evidence type="ECO:0000313" key="1">
    <source>
        <dbReference type="EMBL" id="KAH9478323.1"/>
    </source>
</evidence>
<keyword evidence="2" id="KW-1185">Reference proteome</keyword>
<sequence>MRLVGFYRYQQQLQHAPSALANAKVSPEHDGGPFAQMYVQAMRRSGSGTSQQPTFPQHPGPPFGAKPAGQVGGEKWHSFVQTASSEAATTDAKARTEATIADSFLKLLDNPQYLQQFQQPLSLSANANESPPHCGGVGKHARVHAIGRSGGRQHLTFPQHPGPPAGAKPAGQVGGEKLHSRVQRRTSSESANVTEAKASAEAMIVKYFIAVLPNVRG</sequence>
<gene>
    <name evidence="1" type="ORF">JR316_0008776</name>
</gene>
<protein>
    <submittedName>
        <fullName evidence="1">Uncharacterized protein</fullName>
    </submittedName>
</protein>
<organism evidence="1 2">
    <name type="scientific">Psilocybe cubensis</name>
    <name type="common">Psychedelic mushroom</name>
    <name type="synonym">Stropharia cubensis</name>
    <dbReference type="NCBI Taxonomy" id="181762"/>
    <lineage>
        <taxon>Eukaryota</taxon>
        <taxon>Fungi</taxon>
        <taxon>Dikarya</taxon>
        <taxon>Basidiomycota</taxon>
        <taxon>Agaricomycotina</taxon>
        <taxon>Agaricomycetes</taxon>
        <taxon>Agaricomycetidae</taxon>
        <taxon>Agaricales</taxon>
        <taxon>Agaricineae</taxon>
        <taxon>Strophariaceae</taxon>
        <taxon>Psilocybe</taxon>
    </lineage>
</organism>
<name>A0ACB8GRE8_PSICU</name>
<comment type="caution">
    <text evidence="1">The sequence shown here is derived from an EMBL/GenBank/DDBJ whole genome shotgun (WGS) entry which is preliminary data.</text>
</comment>
<evidence type="ECO:0000313" key="2">
    <source>
        <dbReference type="Proteomes" id="UP000664032"/>
    </source>
</evidence>